<evidence type="ECO:0000256" key="1">
    <source>
        <dbReference type="SAM" id="MobiDB-lite"/>
    </source>
</evidence>
<evidence type="ECO:0000313" key="3">
    <source>
        <dbReference type="Proteomes" id="UP000023268"/>
    </source>
</evidence>
<sequence>MAVETLRADKTLGSRVEPSQAMQPLDVQMVEQRGFVLEIWQAPRTIRSKPGDDPRSPLAKRKP</sequence>
<feature type="region of interest" description="Disordered" evidence="1">
    <location>
        <begin position="44"/>
        <end position="63"/>
    </location>
</feature>
<organism evidence="2 3">
    <name type="scientific">Hylemonella gracilis str. Niagara R</name>
    <dbReference type="NCBI Taxonomy" id="1458275"/>
    <lineage>
        <taxon>Bacteria</taxon>
        <taxon>Pseudomonadati</taxon>
        <taxon>Pseudomonadota</taxon>
        <taxon>Betaproteobacteria</taxon>
        <taxon>Burkholderiales</taxon>
        <taxon>Comamonadaceae</taxon>
        <taxon>Hylemonella</taxon>
    </lineage>
</organism>
<protein>
    <submittedName>
        <fullName evidence="2">Uncharacterized protein</fullName>
    </submittedName>
</protein>
<dbReference type="Proteomes" id="UP000023268">
    <property type="component" value="Unassembled WGS sequence"/>
</dbReference>
<accession>A0A016XLM6</accession>
<dbReference type="EMBL" id="JEMG01000001">
    <property type="protein sequence ID" value="EYC52810.1"/>
    <property type="molecule type" value="Genomic_DNA"/>
</dbReference>
<name>A0A016XLM6_9BURK</name>
<dbReference type="AlphaFoldDB" id="A0A016XLM6"/>
<gene>
    <name evidence="2" type="ORF">AZ34_05500</name>
</gene>
<evidence type="ECO:0000313" key="2">
    <source>
        <dbReference type="EMBL" id="EYC52810.1"/>
    </source>
</evidence>
<comment type="caution">
    <text evidence="2">The sequence shown here is derived from an EMBL/GenBank/DDBJ whole genome shotgun (WGS) entry which is preliminary data.</text>
</comment>
<reference evidence="2 3" key="1">
    <citation type="submission" date="2014-02" db="EMBL/GenBank/DDBJ databases">
        <title>Draft Genome of Hylemonella gracilis isolated from the Niagara River.</title>
        <authorList>
            <person name="Pawlowski D.R."/>
            <person name="Koudelka G.B."/>
        </authorList>
    </citation>
    <scope>NUCLEOTIDE SEQUENCE [LARGE SCALE GENOMIC DNA]</scope>
    <source>
        <strain evidence="2 3">Niagara R</strain>
    </source>
</reference>
<proteinExistence type="predicted"/>